<protein>
    <submittedName>
        <fullName evidence="1">Uncharacterized protein</fullName>
    </submittedName>
</protein>
<name>A0A382C5W2_9ZZZZ</name>
<sequence length="64" mass="7273">MIIFVTIMRRLLLAILSGFLLAFSWPAIGFLPIIFIGFIPLLILENEISLSSEKRKGLKIFLHS</sequence>
<organism evidence="1">
    <name type="scientific">marine metagenome</name>
    <dbReference type="NCBI Taxonomy" id="408172"/>
    <lineage>
        <taxon>unclassified sequences</taxon>
        <taxon>metagenomes</taxon>
        <taxon>ecological metagenomes</taxon>
    </lineage>
</organism>
<accession>A0A382C5W2</accession>
<proteinExistence type="predicted"/>
<dbReference type="AlphaFoldDB" id="A0A382C5W2"/>
<dbReference type="EMBL" id="UINC01032664">
    <property type="protein sequence ID" value="SVB20703.1"/>
    <property type="molecule type" value="Genomic_DNA"/>
</dbReference>
<gene>
    <name evidence="1" type="ORF">METZ01_LOCUS173557</name>
</gene>
<reference evidence="1" key="1">
    <citation type="submission" date="2018-05" db="EMBL/GenBank/DDBJ databases">
        <authorList>
            <person name="Lanie J.A."/>
            <person name="Ng W.-L."/>
            <person name="Kazmierczak K.M."/>
            <person name="Andrzejewski T.M."/>
            <person name="Davidsen T.M."/>
            <person name="Wayne K.J."/>
            <person name="Tettelin H."/>
            <person name="Glass J.I."/>
            <person name="Rusch D."/>
            <person name="Podicherti R."/>
            <person name="Tsui H.-C.T."/>
            <person name="Winkler M.E."/>
        </authorList>
    </citation>
    <scope>NUCLEOTIDE SEQUENCE</scope>
</reference>
<evidence type="ECO:0000313" key="1">
    <source>
        <dbReference type="EMBL" id="SVB20703.1"/>
    </source>
</evidence>
<feature type="non-terminal residue" evidence="1">
    <location>
        <position position="64"/>
    </location>
</feature>